<evidence type="ECO:0000313" key="2">
    <source>
        <dbReference type="EMBL" id="KKM88764.1"/>
    </source>
</evidence>
<comment type="caution">
    <text evidence="2">The sequence shown here is derived from an EMBL/GenBank/DDBJ whole genome shotgun (WGS) entry which is preliminary data.</text>
</comment>
<accession>A0A0F9L2B9</accession>
<dbReference type="EMBL" id="LAZR01006917">
    <property type="protein sequence ID" value="KKM88764.1"/>
    <property type="molecule type" value="Genomic_DNA"/>
</dbReference>
<dbReference type="SUPFAM" id="SSF48295">
    <property type="entry name" value="TrpR-like"/>
    <property type="match status" value="1"/>
</dbReference>
<organism evidence="2">
    <name type="scientific">marine sediment metagenome</name>
    <dbReference type="NCBI Taxonomy" id="412755"/>
    <lineage>
        <taxon>unclassified sequences</taxon>
        <taxon>metagenomes</taxon>
        <taxon>ecological metagenomes</taxon>
    </lineage>
</organism>
<dbReference type="InterPro" id="IPR002514">
    <property type="entry name" value="Transposase_8"/>
</dbReference>
<proteinExistence type="predicted"/>
<reference evidence="2" key="1">
    <citation type="journal article" date="2015" name="Nature">
        <title>Complex archaea that bridge the gap between prokaryotes and eukaryotes.</title>
        <authorList>
            <person name="Spang A."/>
            <person name="Saw J.H."/>
            <person name="Jorgensen S.L."/>
            <person name="Zaremba-Niedzwiedzka K."/>
            <person name="Martijn J."/>
            <person name="Lind A.E."/>
            <person name="van Eijk R."/>
            <person name="Schleper C."/>
            <person name="Guy L."/>
            <person name="Ettema T.J."/>
        </authorList>
    </citation>
    <scope>NUCLEOTIDE SEQUENCE</scope>
</reference>
<name>A0A0F9L2B9_9ZZZZ</name>
<dbReference type="GO" id="GO:0043565">
    <property type="term" value="F:sequence-specific DNA binding"/>
    <property type="evidence" value="ECO:0007669"/>
    <property type="project" value="InterPro"/>
</dbReference>
<keyword evidence="1" id="KW-0175">Coiled coil</keyword>
<gene>
    <name evidence="2" type="ORF">LCGC14_1255500</name>
</gene>
<evidence type="ECO:0000256" key="1">
    <source>
        <dbReference type="SAM" id="Coils"/>
    </source>
</evidence>
<evidence type="ECO:0008006" key="3">
    <source>
        <dbReference type="Google" id="ProtNLM"/>
    </source>
</evidence>
<dbReference type="Pfam" id="PF01527">
    <property type="entry name" value="HTH_Tnp_1"/>
    <property type="match status" value="1"/>
</dbReference>
<dbReference type="AlphaFoldDB" id="A0A0F9L2B9"/>
<feature type="coiled-coil region" evidence="1">
    <location>
        <begin position="63"/>
        <end position="90"/>
    </location>
</feature>
<dbReference type="InterPro" id="IPR010921">
    <property type="entry name" value="Trp_repressor/repl_initiator"/>
</dbReference>
<dbReference type="GO" id="GO:0006313">
    <property type="term" value="P:DNA transposition"/>
    <property type="evidence" value="ECO:0007669"/>
    <property type="project" value="InterPro"/>
</dbReference>
<sequence>MTKKKNFSPEQKVTIIRKQLLEKVPVSDLCDQYGFHPSLFYRWQKMFFEKGYLAFQTNTDSGTTKLEKKVSALENKLVKKNEVLSELMEEHVALKKILGTSKSHLGAA</sequence>
<protein>
    <recommendedName>
        <fullName evidence="3">Transposase</fullName>
    </recommendedName>
</protein>
<dbReference type="GO" id="GO:0004803">
    <property type="term" value="F:transposase activity"/>
    <property type="evidence" value="ECO:0007669"/>
    <property type="project" value="InterPro"/>
</dbReference>